<dbReference type="Pfam" id="PF01381">
    <property type="entry name" value="HTH_3"/>
    <property type="match status" value="1"/>
</dbReference>
<evidence type="ECO:0000313" key="4">
    <source>
        <dbReference type="Proteomes" id="UP001611580"/>
    </source>
</evidence>
<dbReference type="InterPro" id="IPR010982">
    <property type="entry name" value="Lambda_DNA-bd_dom_sf"/>
</dbReference>
<dbReference type="PROSITE" id="PS50943">
    <property type="entry name" value="HTH_CROC1"/>
    <property type="match status" value="1"/>
</dbReference>
<dbReference type="EMBL" id="JBIRYI010000001">
    <property type="protein sequence ID" value="MFI2485536.1"/>
    <property type="molecule type" value="Genomic_DNA"/>
</dbReference>
<keyword evidence="1" id="KW-0238">DNA-binding</keyword>
<dbReference type="SUPFAM" id="SSF47413">
    <property type="entry name" value="lambda repressor-like DNA-binding domains"/>
    <property type="match status" value="1"/>
</dbReference>
<dbReference type="InterPro" id="IPR001387">
    <property type="entry name" value="Cro/C1-type_HTH"/>
</dbReference>
<gene>
    <name evidence="3" type="ORF">ACH47X_01435</name>
</gene>
<name>A0ABW7XDH8_9MICO</name>
<feature type="domain" description="HTH cro/C1-type" evidence="2">
    <location>
        <begin position="8"/>
        <end position="62"/>
    </location>
</feature>
<comment type="caution">
    <text evidence="3">The sequence shown here is derived from an EMBL/GenBank/DDBJ whole genome shotgun (WGS) entry which is preliminary data.</text>
</comment>
<sequence length="242" mass="26269">MKRRRDRLASRRRALGLSQEALAERLGIERTTVARWESGETQPLAWFRPRLATVLQVSVDDLDVMIRNVDERADTVGRKQSRLRIAICGSRVAGSDAGLIDATVAELARLVVSENLDVNHGPIGVGIEVMTYVADQFRPSGFTMTAALFEHENVVRGADLFLVIGGGAGTAAEVTLARQAGRTIVPFPRTGGTASRCYEQMRADPRHHGGLAGSVLDEIGACENSAQYGMLVERIVSMKVRA</sequence>
<evidence type="ECO:0000256" key="1">
    <source>
        <dbReference type="ARBA" id="ARBA00023125"/>
    </source>
</evidence>
<dbReference type="PANTHER" id="PTHR46558">
    <property type="entry name" value="TRACRIPTIONAL REGULATORY PROTEIN-RELATED-RELATED"/>
    <property type="match status" value="1"/>
</dbReference>
<reference evidence="3 4" key="1">
    <citation type="submission" date="2024-10" db="EMBL/GenBank/DDBJ databases">
        <title>The Natural Products Discovery Center: Release of the First 8490 Sequenced Strains for Exploring Actinobacteria Biosynthetic Diversity.</title>
        <authorList>
            <person name="Kalkreuter E."/>
            <person name="Kautsar S.A."/>
            <person name="Yang D."/>
            <person name="Bader C.D."/>
            <person name="Teijaro C.N."/>
            <person name="Fluegel L."/>
            <person name="Davis C.M."/>
            <person name="Simpson J.R."/>
            <person name="Lauterbach L."/>
            <person name="Steele A.D."/>
            <person name="Gui C."/>
            <person name="Meng S."/>
            <person name="Li G."/>
            <person name="Viehrig K."/>
            <person name="Ye F."/>
            <person name="Su P."/>
            <person name="Kiefer A.F."/>
            <person name="Nichols A."/>
            <person name="Cepeda A.J."/>
            <person name="Yan W."/>
            <person name="Fan B."/>
            <person name="Jiang Y."/>
            <person name="Adhikari A."/>
            <person name="Zheng C.-J."/>
            <person name="Schuster L."/>
            <person name="Cowan T.M."/>
            <person name="Smanski M.J."/>
            <person name="Chevrette M.G."/>
            <person name="De Carvalho L.P.S."/>
            <person name="Shen B."/>
        </authorList>
    </citation>
    <scope>NUCLEOTIDE SEQUENCE [LARGE SCALE GENOMIC DNA]</scope>
    <source>
        <strain evidence="3 4">NPDC019481</strain>
    </source>
</reference>
<protein>
    <submittedName>
        <fullName evidence="3">Helix-turn-helix domain-containing protein</fullName>
    </submittedName>
</protein>
<dbReference type="SUPFAM" id="SSF102405">
    <property type="entry name" value="MCP/YpsA-like"/>
    <property type="match status" value="1"/>
</dbReference>
<dbReference type="CDD" id="cd00093">
    <property type="entry name" value="HTH_XRE"/>
    <property type="match status" value="1"/>
</dbReference>
<dbReference type="SMART" id="SM00530">
    <property type="entry name" value="HTH_XRE"/>
    <property type="match status" value="1"/>
</dbReference>
<organism evidence="3 4">
    <name type="scientific">Promicromonospora kroppenstedtii</name>
    <dbReference type="NCBI Taxonomy" id="440482"/>
    <lineage>
        <taxon>Bacteria</taxon>
        <taxon>Bacillati</taxon>
        <taxon>Actinomycetota</taxon>
        <taxon>Actinomycetes</taxon>
        <taxon>Micrococcales</taxon>
        <taxon>Promicromonosporaceae</taxon>
        <taxon>Promicromonospora</taxon>
    </lineage>
</organism>
<accession>A0ABW7XDH8</accession>
<keyword evidence="4" id="KW-1185">Reference proteome</keyword>
<proteinExistence type="predicted"/>
<dbReference type="RefSeq" id="WP_397400708.1">
    <property type="nucleotide sequence ID" value="NZ_JBIRYI010000001.1"/>
</dbReference>
<dbReference type="PANTHER" id="PTHR46558:SF11">
    <property type="entry name" value="HTH-TYPE TRANSCRIPTIONAL REGULATOR XRE"/>
    <property type="match status" value="1"/>
</dbReference>
<dbReference type="Gene3D" id="1.10.260.40">
    <property type="entry name" value="lambda repressor-like DNA-binding domains"/>
    <property type="match status" value="1"/>
</dbReference>
<dbReference type="Proteomes" id="UP001611580">
    <property type="component" value="Unassembled WGS sequence"/>
</dbReference>
<evidence type="ECO:0000259" key="2">
    <source>
        <dbReference type="PROSITE" id="PS50943"/>
    </source>
</evidence>
<evidence type="ECO:0000313" key="3">
    <source>
        <dbReference type="EMBL" id="MFI2485536.1"/>
    </source>
</evidence>